<protein>
    <submittedName>
        <fullName evidence="1">Uncharacterized protein</fullName>
    </submittedName>
</protein>
<dbReference type="EMBL" id="RRYP01014504">
    <property type="protein sequence ID" value="TNV75942.1"/>
    <property type="molecule type" value="Genomic_DNA"/>
</dbReference>
<comment type="caution">
    <text evidence="1">The sequence shown here is derived from an EMBL/GenBank/DDBJ whole genome shotgun (WGS) entry which is preliminary data.</text>
</comment>
<organism evidence="1 2">
    <name type="scientific">Halteria grandinella</name>
    <dbReference type="NCBI Taxonomy" id="5974"/>
    <lineage>
        <taxon>Eukaryota</taxon>
        <taxon>Sar</taxon>
        <taxon>Alveolata</taxon>
        <taxon>Ciliophora</taxon>
        <taxon>Intramacronucleata</taxon>
        <taxon>Spirotrichea</taxon>
        <taxon>Stichotrichia</taxon>
        <taxon>Sporadotrichida</taxon>
        <taxon>Halteriidae</taxon>
        <taxon>Halteria</taxon>
    </lineage>
</organism>
<reference evidence="1" key="1">
    <citation type="submission" date="2019-06" db="EMBL/GenBank/DDBJ databases">
        <authorList>
            <person name="Zheng W."/>
        </authorList>
    </citation>
    <scope>NUCLEOTIDE SEQUENCE</scope>
    <source>
        <strain evidence="1">QDHG01</strain>
    </source>
</reference>
<evidence type="ECO:0000313" key="1">
    <source>
        <dbReference type="EMBL" id="TNV75942.1"/>
    </source>
</evidence>
<dbReference type="Proteomes" id="UP000785679">
    <property type="component" value="Unassembled WGS sequence"/>
</dbReference>
<sequence length="78" mass="8773">MPESAHYKPLSLTSAHTHHSFASWRPSQGKHQTRLAFKSSTDRLSNELCQLTFTPSTLAECMPALCTCAEKHPVYRLT</sequence>
<accession>A0A8J8NIY7</accession>
<evidence type="ECO:0000313" key="2">
    <source>
        <dbReference type="Proteomes" id="UP000785679"/>
    </source>
</evidence>
<keyword evidence="2" id="KW-1185">Reference proteome</keyword>
<gene>
    <name evidence="1" type="ORF">FGO68_gene11285</name>
</gene>
<proteinExistence type="predicted"/>
<dbReference type="AlphaFoldDB" id="A0A8J8NIY7"/>
<name>A0A8J8NIY7_HALGN</name>